<evidence type="ECO:0000256" key="1">
    <source>
        <dbReference type="SAM" id="MobiDB-lite"/>
    </source>
</evidence>
<organism evidence="2 3">
    <name type="scientific">Spirosoma profusum</name>
    <dbReference type="NCBI Taxonomy" id="2771354"/>
    <lineage>
        <taxon>Bacteria</taxon>
        <taxon>Pseudomonadati</taxon>
        <taxon>Bacteroidota</taxon>
        <taxon>Cytophagia</taxon>
        <taxon>Cytophagales</taxon>
        <taxon>Cytophagaceae</taxon>
        <taxon>Spirosoma</taxon>
    </lineage>
</organism>
<dbReference type="AlphaFoldDB" id="A0A927AW87"/>
<sequence>MPDYNEIFYADFKEMQPPGVHIPSAQYRISIKMADYAGEATEIFAYAEDNGCCQIGLADGSGSLFLPMLSQICDIDLRFTSHEQAEQLYVTGDRFIRVDVLSDQLGGFNYTKTEFSGWILPRNLTYDYKKPPFRLKATAVCGLASLKDRPLLNPDGTRLKGHVSYAQIIRTCLYWTGLSTTLTTSVNLYELSDVATGQLVDGKANPAKDPLYQSLLRGERYISDKGEVTNCYDVLQEILLEKECSLEQLEGGWFLSRIPERGGKWDVSNLTGDSIHYRKYTSSSLSAAPGSHGSLSLIQTTSLSGSLRVKRGTPKEGLQAIKNGVRIEQKFGGYTSKIPNADFSQVTNGIPTGWGTNMGSGDRSVIGDGTVDNPYRIKMMGYGDELWNGGTPYVGVHIDYPEGAQERTKHLKRTFKCRARLSGLRAAKIVAKVYRKEDDHALTQLVSYLRIDNDWKFEKNLKSTESKGNLFYNYTTIGGVQQSKPGWFPISLDLGTLDRVWALEIFFCPGEALDKSTGGPFTGPPPPYVEYADPKLEVEYDGFTLDGIQQTIVNPGQTVKDPTLTLTLGDVPAGNRPDDRYNTEYVRGIGSTPISSSIWYRPDADILDPTPAQKDIGKTQLSWITEEYARQLMNPARSFEGELSGRLDYGPLTVLRIFDTGSHNLILTRWQWDLRTCKHTISARELLPATVSVPTPLKEWQSPDGAFPLNEREDGEIEQPTEPEEKDPSQALLDILQKFGATERPTLVAYVPGFVFDPRPAGVRPTLTVLGNQGQVLKNISGLFRKEFLPPNPFGS</sequence>
<name>A0A927AW87_9BACT</name>
<protein>
    <submittedName>
        <fullName evidence="2">Uncharacterized protein</fullName>
    </submittedName>
</protein>
<dbReference type="RefSeq" id="WP_190893231.1">
    <property type="nucleotide sequence ID" value="NZ_JACWZY010000062.1"/>
</dbReference>
<reference evidence="2" key="1">
    <citation type="submission" date="2020-09" db="EMBL/GenBank/DDBJ databases">
        <authorList>
            <person name="Kim M.K."/>
        </authorList>
    </citation>
    <scope>NUCLEOTIDE SEQUENCE</scope>
    <source>
        <strain evidence="2">BT702</strain>
    </source>
</reference>
<proteinExistence type="predicted"/>
<feature type="region of interest" description="Disordered" evidence="1">
    <location>
        <begin position="700"/>
        <end position="729"/>
    </location>
</feature>
<evidence type="ECO:0000313" key="2">
    <source>
        <dbReference type="EMBL" id="MBD2705618.1"/>
    </source>
</evidence>
<evidence type="ECO:0000313" key="3">
    <source>
        <dbReference type="Proteomes" id="UP000598820"/>
    </source>
</evidence>
<keyword evidence="3" id="KW-1185">Reference proteome</keyword>
<dbReference type="EMBL" id="JACWZY010000062">
    <property type="protein sequence ID" value="MBD2705618.1"/>
    <property type="molecule type" value="Genomic_DNA"/>
</dbReference>
<feature type="compositionally biased region" description="Acidic residues" evidence="1">
    <location>
        <begin position="713"/>
        <end position="725"/>
    </location>
</feature>
<accession>A0A927AW87</accession>
<comment type="caution">
    <text evidence="2">The sequence shown here is derived from an EMBL/GenBank/DDBJ whole genome shotgun (WGS) entry which is preliminary data.</text>
</comment>
<gene>
    <name evidence="2" type="ORF">IC229_33730</name>
</gene>
<dbReference type="Proteomes" id="UP000598820">
    <property type="component" value="Unassembled WGS sequence"/>
</dbReference>